<dbReference type="InterPro" id="IPR036890">
    <property type="entry name" value="HATPase_C_sf"/>
</dbReference>
<evidence type="ECO:0000256" key="1">
    <source>
        <dbReference type="ARBA" id="ARBA00000085"/>
    </source>
</evidence>
<dbReference type="SMART" id="SM00388">
    <property type="entry name" value="HisKA"/>
    <property type="match status" value="1"/>
</dbReference>
<dbReference type="InterPro" id="IPR004358">
    <property type="entry name" value="Sig_transdc_His_kin-like_C"/>
</dbReference>
<evidence type="ECO:0000256" key="8">
    <source>
        <dbReference type="ARBA" id="ARBA00023012"/>
    </source>
</evidence>
<dbReference type="CDD" id="cd16922">
    <property type="entry name" value="HATPase_EvgS-ArcB-TorS-like"/>
    <property type="match status" value="1"/>
</dbReference>
<dbReference type="PANTHER" id="PTHR43711:SF31">
    <property type="entry name" value="HISTIDINE KINASE"/>
    <property type="match status" value="1"/>
</dbReference>
<proteinExistence type="inferred from homology"/>
<name>A0A7W3P7Y6_9ACTN</name>
<evidence type="ECO:0000256" key="3">
    <source>
        <dbReference type="ARBA" id="ARBA00006402"/>
    </source>
</evidence>
<dbReference type="SUPFAM" id="SSF47384">
    <property type="entry name" value="Homodimeric domain of signal transducing histidine kinase"/>
    <property type="match status" value="1"/>
</dbReference>
<evidence type="ECO:0000256" key="10">
    <source>
        <dbReference type="SAM" id="Phobius"/>
    </source>
</evidence>
<dbReference type="InterPro" id="IPR000700">
    <property type="entry name" value="PAS-assoc_C"/>
</dbReference>
<dbReference type="InterPro" id="IPR036097">
    <property type="entry name" value="HisK_dim/P_sf"/>
</dbReference>
<dbReference type="Pfam" id="PF02518">
    <property type="entry name" value="HATPase_c"/>
    <property type="match status" value="1"/>
</dbReference>
<dbReference type="Gene3D" id="1.10.287.130">
    <property type="match status" value="1"/>
</dbReference>
<dbReference type="Gene3D" id="3.30.565.10">
    <property type="entry name" value="Histidine kinase-like ATPase, C-terminal domain"/>
    <property type="match status" value="1"/>
</dbReference>
<dbReference type="SMART" id="SM00091">
    <property type="entry name" value="PAS"/>
    <property type="match status" value="1"/>
</dbReference>
<dbReference type="InterPro" id="IPR013656">
    <property type="entry name" value="PAS_4"/>
</dbReference>
<keyword evidence="5" id="KW-0597">Phosphoprotein</keyword>
<dbReference type="InterPro" id="IPR003594">
    <property type="entry name" value="HATPase_dom"/>
</dbReference>
<evidence type="ECO:0000259" key="13">
    <source>
        <dbReference type="PROSITE" id="PS50113"/>
    </source>
</evidence>
<evidence type="ECO:0000256" key="6">
    <source>
        <dbReference type="ARBA" id="ARBA00022679"/>
    </source>
</evidence>
<feature type="transmembrane region" description="Helical" evidence="10">
    <location>
        <begin position="25"/>
        <end position="45"/>
    </location>
</feature>
<feature type="domain" description="PAS" evidence="12">
    <location>
        <begin position="105"/>
        <end position="175"/>
    </location>
</feature>
<evidence type="ECO:0000256" key="5">
    <source>
        <dbReference type="ARBA" id="ARBA00022553"/>
    </source>
</evidence>
<evidence type="ECO:0000256" key="9">
    <source>
        <dbReference type="ARBA" id="ARBA00074306"/>
    </source>
</evidence>
<keyword evidence="10" id="KW-0812">Transmembrane</keyword>
<sequence length="464" mass="51426">MGFFTETPTSPHAEVRGAQRRTTSLAELGILAALGLVGLVLAIKYDAFEGLLGWAADHDWLQFDEISLIVLLESIGLALFAWRRYREAQAETHRLVAAERDLAHTTQHYESLFEENPHAVFSLDLEGRFQHVNAAGVRLGGRPAAEMRGMPFTSMIEMEDLDRGREAYVEILARRPQEFEVGVIHKDGHHIDLRITGLPIVVHDQVVGVFVIAQDVTEHNRTRRERDDALVRAEAANEAKSLFLANMSHELRTPLTTVLGTTELLLDTPLDAHQTKFVRVVERRGRELSRMVEDILDFSRLEAGSNHVVAVAFALNEAIDDVVDEARAAAQRKGLAFTVHLEQGVPQRVVGDPGRLAQVLRHLLDNAVKFTEAGRVRLTVTHEEPEHLLFAVDDTGIGITPEHEGRLFESFAQADPSATRKYGGTGLGLALCHELAVLMGGSIRVESSPCTGSRFELRLPLREA</sequence>
<keyword evidence="10" id="KW-0472">Membrane</keyword>
<evidence type="ECO:0000313" key="15">
    <source>
        <dbReference type="Proteomes" id="UP000580910"/>
    </source>
</evidence>
<dbReference type="SMART" id="SM00387">
    <property type="entry name" value="HATPase_c"/>
    <property type="match status" value="1"/>
</dbReference>
<keyword evidence="8" id="KW-0902">Two-component regulatory system</keyword>
<evidence type="ECO:0000256" key="7">
    <source>
        <dbReference type="ARBA" id="ARBA00022777"/>
    </source>
</evidence>
<evidence type="ECO:0000259" key="11">
    <source>
        <dbReference type="PROSITE" id="PS50109"/>
    </source>
</evidence>
<dbReference type="RefSeq" id="WP_182535867.1">
    <property type="nucleotide sequence ID" value="NZ_JACGXA010000001.1"/>
</dbReference>
<dbReference type="EC" id="2.7.13.3" evidence="4"/>
<evidence type="ECO:0000313" key="14">
    <source>
        <dbReference type="EMBL" id="MBA8801821.1"/>
    </source>
</evidence>
<organism evidence="14 15">
    <name type="scientific">Nocardioides ginsengisegetis</name>
    <dbReference type="NCBI Taxonomy" id="661491"/>
    <lineage>
        <taxon>Bacteria</taxon>
        <taxon>Bacillati</taxon>
        <taxon>Actinomycetota</taxon>
        <taxon>Actinomycetes</taxon>
        <taxon>Propionibacteriales</taxon>
        <taxon>Nocardioidaceae</taxon>
        <taxon>Nocardioides</taxon>
    </lineage>
</organism>
<comment type="subcellular location">
    <subcellularLocation>
        <location evidence="2">Cell membrane</location>
    </subcellularLocation>
</comment>
<dbReference type="InterPro" id="IPR001610">
    <property type="entry name" value="PAC"/>
</dbReference>
<dbReference type="SMART" id="SM00086">
    <property type="entry name" value="PAC"/>
    <property type="match status" value="1"/>
</dbReference>
<dbReference type="PROSITE" id="PS50112">
    <property type="entry name" value="PAS"/>
    <property type="match status" value="1"/>
</dbReference>
<dbReference type="Pfam" id="PF00512">
    <property type="entry name" value="HisKA"/>
    <property type="match status" value="1"/>
</dbReference>
<dbReference type="AlphaFoldDB" id="A0A7W3P7Y6"/>
<dbReference type="InterPro" id="IPR005467">
    <property type="entry name" value="His_kinase_dom"/>
</dbReference>
<dbReference type="PRINTS" id="PR00344">
    <property type="entry name" value="BCTRLSENSOR"/>
</dbReference>
<evidence type="ECO:0000256" key="4">
    <source>
        <dbReference type="ARBA" id="ARBA00012438"/>
    </source>
</evidence>
<comment type="catalytic activity">
    <reaction evidence="1">
        <text>ATP + protein L-histidine = ADP + protein N-phospho-L-histidine.</text>
        <dbReference type="EC" id="2.7.13.3"/>
    </reaction>
</comment>
<dbReference type="PANTHER" id="PTHR43711">
    <property type="entry name" value="TWO-COMPONENT HISTIDINE KINASE"/>
    <property type="match status" value="1"/>
</dbReference>
<keyword evidence="15" id="KW-1185">Reference proteome</keyword>
<dbReference type="PROSITE" id="PS50113">
    <property type="entry name" value="PAC"/>
    <property type="match status" value="1"/>
</dbReference>
<dbReference type="NCBIfam" id="TIGR00229">
    <property type="entry name" value="sensory_box"/>
    <property type="match status" value="1"/>
</dbReference>
<keyword evidence="6" id="KW-0808">Transferase</keyword>
<accession>A0A7W3P7Y6</accession>
<dbReference type="CDD" id="cd00130">
    <property type="entry name" value="PAS"/>
    <property type="match status" value="1"/>
</dbReference>
<dbReference type="FunFam" id="3.30.565.10:FF:000010">
    <property type="entry name" value="Sensor histidine kinase RcsC"/>
    <property type="match status" value="1"/>
</dbReference>
<dbReference type="EMBL" id="JACGXA010000001">
    <property type="protein sequence ID" value="MBA8801821.1"/>
    <property type="molecule type" value="Genomic_DNA"/>
</dbReference>
<feature type="domain" description="PAC" evidence="13">
    <location>
        <begin position="177"/>
        <end position="228"/>
    </location>
</feature>
<dbReference type="Pfam" id="PF08448">
    <property type="entry name" value="PAS_4"/>
    <property type="match status" value="1"/>
</dbReference>
<dbReference type="InterPro" id="IPR000014">
    <property type="entry name" value="PAS"/>
</dbReference>
<dbReference type="Proteomes" id="UP000580910">
    <property type="component" value="Unassembled WGS sequence"/>
</dbReference>
<dbReference type="PROSITE" id="PS50109">
    <property type="entry name" value="HIS_KIN"/>
    <property type="match status" value="1"/>
</dbReference>
<dbReference type="InterPro" id="IPR050736">
    <property type="entry name" value="Sensor_HK_Regulatory"/>
</dbReference>
<dbReference type="FunFam" id="1.10.287.130:FF:000001">
    <property type="entry name" value="Two-component sensor histidine kinase"/>
    <property type="match status" value="1"/>
</dbReference>
<feature type="domain" description="Histidine kinase" evidence="11">
    <location>
        <begin position="246"/>
        <end position="463"/>
    </location>
</feature>
<gene>
    <name evidence="14" type="ORF">FB382_000112</name>
</gene>
<dbReference type="SUPFAM" id="SSF55874">
    <property type="entry name" value="ATPase domain of HSP90 chaperone/DNA topoisomerase II/histidine kinase"/>
    <property type="match status" value="1"/>
</dbReference>
<evidence type="ECO:0000256" key="2">
    <source>
        <dbReference type="ARBA" id="ARBA00004236"/>
    </source>
</evidence>
<protein>
    <recommendedName>
        <fullName evidence="9">Circadian input-output histidine kinase CikA</fullName>
        <ecNumber evidence="4">2.7.13.3</ecNumber>
    </recommendedName>
</protein>
<evidence type="ECO:0000259" key="12">
    <source>
        <dbReference type="PROSITE" id="PS50112"/>
    </source>
</evidence>
<dbReference type="InterPro" id="IPR003661">
    <property type="entry name" value="HisK_dim/P_dom"/>
</dbReference>
<comment type="similarity">
    <text evidence="3">In the N-terminal section; belongs to the phytochrome family.</text>
</comment>
<dbReference type="CDD" id="cd00082">
    <property type="entry name" value="HisKA"/>
    <property type="match status" value="1"/>
</dbReference>
<keyword evidence="10" id="KW-1133">Transmembrane helix</keyword>
<dbReference type="GO" id="GO:0000155">
    <property type="term" value="F:phosphorelay sensor kinase activity"/>
    <property type="evidence" value="ECO:0007669"/>
    <property type="project" value="InterPro"/>
</dbReference>
<keyword evidence="7" id="KW-0418">Kinase</keyword>
<reference evidence="14 15" key="1">
    <citation type="submission" date="2020-07" db="EMBL/GenBank/DDBJ databases">
        <title>Sequencing the genomes of 1000 actinobacteria strains.</title>
        <authorList>
            <person name="Klenk H.-P."/>
        </authorList>
    </citation>
    <scope>NUCLEOTIDE SEQUENCE [LARGE SCALE GENOMIC DNA]</scope>
    <source>
        <strain evidence="14 15">DSM 21349</strain>
    </source>
</reference>
<dbReference type="GO" id="GO:0005886">
    <property type="term" value="C:plasma membrane"/>
    <property type="evidence" value="ECO:0007669"/>
    <property type="project" value="UniProtKB-SubCell"/>
</dbReference>
<dbReference type="InterPro" id="IPR035965">
    <property type="entry name" value="PAS-like_dom_sf"/>
</dbReference>
<dbReference type="SUPFAM" id="SSF55785">
    <property type="entry name" value="PYP-like sensor domain (PAS domain)"/>
    <property type="match status" value="1"/>
</dbReference>
<comment type="caution">
    <text evidence="14">The sequence shown here is derived from an EMBL/GenBank/DDBJ whole genome shotgun (WGS) entry which is preliminary data.</text>
</comment>
<dbReference type="Gene3D" id="3.30.450.20">
    <property type="entry name" value="PAS domain"/>
    <property type="match status" value="1"/>
</dbReference>